<dbReference type="InterPro" id="IPR010982">
    <property type="entry name" value="Lambda_DNA-bd_dom_sf"/>
</dbReference>
<sequence>MRNAKGGVIVTFGEVLRSMRTQAKRSLGELARHLDLSVVYVSDIERDRRSPLSLTKILQASKFLNASPDSLLRAAAESRGTFDLDVRDYPPVALELLSGLAKGRQRDEIYQQMLEILKKEDLDGTGT</sequence>
<dbReference type="SMART" id="SM00530">
    <property type="entry name" value="HTH_XRE"/>
    <property type="match status" value="1"/>
</dbReference>
<dbReference type="SUPFAM" id="SSF47413">
    <property type="entry name" value="lambda repressor-like DNA-binding domains"/>
    <property type="match status" value="1"/>
</dbReference>
<feature type="domain" description="HTH cro/C1-type" evidence="1">
    <location>
        <begin position="16"/>
        <end position="71"/>
    </location>
</feature>
<protein>
    <submittedName>
        <fullName evidence="2">Helix-turn-helix domain-containing protein</fullName>
    </submittedName>
</protein>
<dbReference type="EMBL" id="JBHSWI010000001">
    <property type="protein sequence ID" value="MFC6647281.1"/>
    <property type="molecule type" value="Genomic_DNA"/>
</dbReference>
<dbReference type="Pfam" id="PF13560">
    <property type="entry name" value="HTH_31"/>
    <property type="match status" value="1"/>
</dbReference>
<dbReference type="RefSeq" id="WP_263370812.1">
    <property type="nucleotide sequence ID" value="NZ_JAGSYD010000002.1"/>
</dbReference>
<reference evidence="3" key="1">
    <citation type="journal article" date="2019" name="Int. J. Syst. Evol. Microbiol.">
        <title>The Global Catalogue of Microorganisms (GCM) 10K type strain sequencing project: providing services to taxonomists for standard genome sequencing and annotation.</title>
        <authorList>
            <consortium name="The Broad Institute Genomics Platform"/>
            <consortium name="The Broad Institute Genome Sequencing Center for Infectious Disease"/>
            <person name="Wu L."/>
            <person name="Ma J."/>
        </authorList>
    </citation>
    <scope>NUCLEOTIDE SEQUENCE [LARGE SCALE GENOMIC DNA]</scope>
    <source>
        <strain evidence="3">CGMCC 1.16026</strain>
    </source>
</reference>
<dbReference type="PROSITE" id="PS50943">
    <property type="entry name" value="HTH_CROC1"/>
    <property type="match status" value="1"/>
</dbReference>
<gene>
    <name evidence="2" type="ORF">ACFQBQ_17230</name>
</gene>
<proteinExistence type="predicted"/>
<evidence type="ECO:0000313" key="3">
    <source>
        <dbReference type="Proteomes" id="UP001596391"/>
    </source>
</evidence>
<evidence type="ECO:0000259" key="1">
    <source>
        <dbReference type="PROSITE" id="PS50943"/>
    </source>
</evidence>
<comment type="caution">
    <text evidence="2">The sequence shown here is derived from an EMBL/GenBank/DDBJ whole genome shotgun (WGS) entry which is preliminary data.</text>
</comment>
<dbReference type="Proteomes" id="UP001596391">
    <property type="component" value="Unassembled WGS sequence"/>
</dbReference>
<evidence type="ECO:0000313" key="2">
    <source>
        <dbReference type="EMBL" id="MFC6647281.1"/>
    </source>
</evidence>
<accession>A0ABW1ZCR4</accession>
<dbReference type="Gene3D" id="1.10.260.40">
    <property type="entry name" value="lambda repressor-like DNA-binding domains"/>
    <property type="match status" value="1"/>
</dbReference>
<keyword evidence="3" id="KW-1185">Reference proteome</keyword>
<dbReference type="InterPro" id="IPR001387">
    <property type="entry name" value="Cro/C1-type_HTH"/>
</dbReference>
<organism evidence="2 3">
    <name type="scientific">Granulicella cerasi</name>
    <dbReference type="NCBI Taxonomy" id="741063"/>
    <lineage>
        <taxon>Bacteria</taxon>
        <taxon>Pseudomonadati</taxon>
        <taxon>Acidobacteriota</taxon>
        <taxon>Terriglobia</taxon>
        <taxon>Terriglobales</taxon>
        <taxon>Acidobacteriaceae</taxon>
        <taxon>Granulicella</taxon>
    </lineage>
</organism>
<dbReference type="CDD" id="cd00093">
    <property type="entry name" value="HTH_XRE"/>
    <property type="match status" value="1"/>
</dbReference>
<name>A0ABW1ZCR4_9BACT</name>